<comment type="similarity">
    <text evidence="1">Belongs to the ABI family.</text>
</comment>
<reference evidence="3" key="1">
    <citation type="journal article" date="2021" name="Front. Plant Sci.">
        <title>Chromosome-Scale Genome Assembly for Chinese Sour Jujube and Insights Into Its Genome Evolution and Domestication Signature.</title>
        <authorList>
            <person name="Shen L.-Y."/>
            <person name="Luo H."/>
            <person name="Wang X.-L."/>
            <person name="Wang X.-M."/>
            <person name="Qiu X.-J."/>
            <person name="Liu H."/>
            <person name="Zhou S.-S."/>
            <person name="Jia K.-H."/>
            <person name="Nie S."/>
            <person name="Bao Y.-T."/>
            <person name="Zhang R.-G."/>
            <person name="Yun Q.-Z."/>
            <person name="Chai Y.-H."/>
            <person name="Lu J.-Y."/>
            <person name="Li Y."/>
            <person name="Zhao S.-W."/>
            <person name="Mao J.-F."/>
            <person name="Jia S.-G."/>
            <person name="Mao Y.-M."/>
        </authorList>
    </citation>
    <scope>NUCLEOTIDE SEQUENCE</scope>
    <source>
        <strain evidence="3">AT0</strain>
        <tissue evidence="3">Leaf</tissue>
    </source>
</reference>
<gene>
    <name evidence="3" type="ORF">FEM48_Zijuj12G0036300</name>
</gene>
<sequence>MQNNSKASSEEDYLDSETKDVIHFDHSLQELRDLRSQLHYAADYCESTFLNAKEKKTVVENTKEYICRAAVTVVDHLGCVSSNLKCLVSETNAFSDAELRINCLKQRLLACQQYADKLALSKVRFIENRPRLHPRYLSAIRDVEKSNETLRDSVNPISTKRDDEKHQVERKQDGNKPLFVYKFTGKPPALSREPNSPLVLPVRDGFSSVLSKCPNPTFHFQETRRNGRSRKAVHSSDILALIRRTKRT</sequence>
<accession>A0A978UAZ0</accession>
<name>A0A978UAZ0_ZIZJJ</name>
<evidence type="ECO:0008006" key="5">
    <source>
        <dbReference type="Google" id="ProtNLM"/>
    </source>
</evidence>
<evidence type="ECO:0000313" key="3">
    <source>
        <dbReference type="EMBL" id="KAH7511933.1"/>
    </source>
</evidence>
<dbReference type="AlphaFoldDB" id="A0A978UAZ0"/>
<dbReference type="InterPro" id="IPR028457">
    <property type="entry name" value="ABI"/>
</dbReference>
<organism evidence="3 4">
    <name type="scientific">Ziziphus jujuba var. spinosa</name>
    <dbReference type="NCBI Taxonomy" id="714518"/>
    <lineage>
        <taxon>Eukaryota</taxon>
        <taxon>Viridiplantae</taxon>
        <taxon>Streptophyta</taxon>
        <taxon>Embryophyta</taxon>
        <taxon>Tracheophyta</taxon>
        <taxon>Spermatophyta</taxon>
        <taxon>Magnoliopsida</taxon>
        <taxon>eudicotyledons</taxon>
        <taxon>Gunneridae</taxon>
        <taxon>Pentapetalae</taxon>
        <taxon>rosids</taxon>
        <taxon>fabids</taxon>
        <taxon>Rosales</taxon>
        <taxon>Rhamnaceae</taxon>
        <taxon>Paliureae</taxon>
        <taxon>Ziziphus</taxon>
    </lineage>
</organism>
<evidence type="ECO:0000313" key="4">
    <source>
        <dbReference type="Proteomes" id="UP000813462"/>
    </source>
</evidence>
<comment type="function">
    <text evidence="2">Involved in regulation of actin and microtubule organization. Part of a WAVE complex that activates the Arp2/3 complex.</text>
</comment>
<dbReference type="Proteomes" id="UP000813462">
    <property type="component" value="Unassembled WGS sequence"/>
</dbReference>
<dbReference type="PANTHER" id="PTHR10460">
    <property type="entry name" value="ABL INTERACTOR FAMILY MEMBER"/>
    <property type="match status" value="1"/>
</dbReference>
<proteinExistence type="inferred from homology"/>
<dbReference type="EMBL" id="JAEACU010000012">
    <property type="protein sequence ID" value="KAH7511933.1"/>
    <property type="molecule type" value="Genomic_DNA"/>
</dbReference>
<evidence type="ECO:0000256" key="2">
    <source>
        <dbReference type="ARBA" id="ARBA00025223"/>
    </source>
</evidence>
<dbReference type="Gene3D" id="6.10.140.1620">
    <property type="match status" value="1"/>
</dbReference>
<dbReference type="PANTHER" id="PTHR10460:SF11">
    <property type="entry name" value="PROTEIN ABIL5-RELATED"/>
    <property type="match status" value="1"/>
</dbReference>
<comment type="caution">
    <text evidence="3">The sequence shown here is derived from an EMBL/GenBank/DDBJ whole genome shotgun (WGS) entry which is preliminary data.</text>
</comment>
<evidence type="ECO:0000256" key="1">
    <source>
        <dbReference type="ARBA" id="ARBA00010020"/>
    </source>
</evidence>
<protein>
    <recommendedName>
        <fullName evidence="5">Protein ABIL5</fullName>
    </recommendedName>
</protein>